<feature type="transmembrane region" description="Helical" evidence="1">
    <location>
        <begin position="12"/>
        <end position="32"/>
    </location>
</feature>
<dbReference type="EMBL" id="JABBJJ010000061">
    <property type="protein sequence ID" value="NMO16244.1"/>
    <property type="molecule type" value="Genomic_DNA"/>
</dbReference>
<evidence type="ECO:0000313" key="2">
    <source>
        <dbReference type="EMBL" id="NMO16244.1"/>
    </source>
</evidence>
<keyword evidence="1" id="KW-0472">Membrane</keyword>
<dbReference type="Proteomes" id="UP000518300">
    <property type="component" value="Unassembled WGS sequence"/>
</dbReference>
<dbReference type="RefSeq" id="WP_169345535.1">
    <property type="nucleotide sequence ID" value="NZ_JABBJJ010000061.1"/>
</dbReference>
<reference evidence="2 3" key="1">
    <citation type="submission" date="2020-04" db="EMBL/GenBank/DDBJ databases">
        <title>Draft genome of Pyxidicoccus fallax type strain.</title>
        <authorList>
            <person name="Whitworth D.E."/>
        </authorList>
    </citation>
    <scope>NUCLEOTIDE SEQUENCE [LARGE SCALE GENOMIC DNA]</scope>
    <source>
        <strain evidence="2 3">DSM 14698</strain>
    </source>
</reference>
<sequence length="312" mass="33655">MRSRAARGQSLVETALGLMVFVTILVFGIYFAEVGALSLKVQEAANFALWDATGRVLHDPAEGQWGRRGAVADTEQEATTRYRDFDGRERMGDTGMPIQQAIARAQPIQVRCDAELPGQVPGLSPAAAGPDLDAAMNVGTQGMACTASSRLRGARIGGFLEGRFRHAHQRAAAAFTVCAAGRASGDRCPGRFGLLLDDWGLAGVQEGRACPLSIDNGAPCANRDYYLWAERVYRANRGPWSAGSELANVVGADSVNEDQFFMSFRGAEDDYEENIGPTHAGGQSRWEVTPFVAPNGPRYNAYRENHFLGVPQ</sequence>
<organism evidence="2 3">
    <name type="scientific">Pyxidicoccus fallax</name>
    <dbReference type="NCBI Taxonomy" id="394095"/>
    <lineage>
        <taxon>Bacteria</taxon>
        <taxon>Pseudomonadati</taxon>
        <taxon>Myxococcota</taxon>
        <taxon>Myxococcia</taxon>
        <taxon>Myxococcales</taxon>
        <taxon>Cystobacterineae</taxon>
        <taxon>Myxococcaceae</taxon>
        <taxon>Pyxidicoccus</taxon>
    </lineage>
</organism>
<keyword evidence="1" id="KW-0812">Transmembrane</keyword>
<dbReference type="AlphaFoldDB" id="A0A848LCS4"/>
<evidence type="ECO:0000256" key="1">
    <source>
        <dbReference type="SAM" id="Phobius"/>
    </source>
</evidence>
<keyword evidence="3" id="KW-1185">Reference proteome</keyword>
<keyword evidence="1" id="KW-1133">Transmembrane helix</keyword>
<accession>A0A848LCS4</accession>
<comment type="caution">
    <text evidence="2">The sequence shown here is derived from an EMBL/GenBank/DDBJ whole genome shotgun (WGS) entry which is preliminary data.</text>
</comment>
<evidence type="ECO:0008006" key="4">
    <source>
        <dbReference type="Google" id="ProtNLM"/>
    </source>
</evidence>
<proteinExistence type="predicted"/>
<evidence type="ECO:0000313" key="3">
    <source>
        <dbReference type="Proteomes" id="UP000518300"/>
    </source>
</evidence>
<gene>
    <name evidence="2" type="ORF">HG543_15490</name>
</gene>
<protein>
    <recommendedName>
        <fullName evidence="4">Pilus biogenesis operon protein</fullName>
    </recommendedName>
</protein>
<name>A0A848LCS4_9BACT</name>